<feature type="compositionally biased region" description="Low complexity" evidence="10">
    <location>
        <begin position="1733"/>
        <end position="1754"/>
    </location>
</feature>
<name>A0ABQ9Y0N1_9EUKA</name>
<evidence type="ECO:0000313" key="15">
    <source>
        <dbReference type="EMBL" id="KAK2957234.1"/>
    </source>
</evidence>
<evidence type="ECO:0000256" key="2">
    <source>
        <dbReference type="ARBA" id="ARBA00022448"/>
    </source>
</evidence>
<dbReference type="SUPFAM" id="SSF64356">
    <property type="entry name" value="SNARE-like"/>
    <property type="match status" value="1"/>
</dbReference>
<dbReference type="InterPro" id="IPR016024">
    <property type="entry name" value="ARM-type_fold"/>
</dbReference>
<dbReference type="PROSITE" id="PS50892">
    <property type="entry name" value="V_SNARE"/>
    <property type="match status" value="1"/>
</dbReference>
<dbReference type="InterPro" id="IPR042855">
    <property type="entry name" value="V_SNARE_CC"/>
</dbReference>
<feature type="compositionally biased region" description="Acidic residues" evidence="10">
    <location>
        <begin position="982"/>
        <end position="991"/>
    </location>
</feature>
<evidence type="ECO:0000256" key="4">
    <source>
        <dbReference type="ARBA" id="ARBA00022837"/>
    </source>
</evidence>
<accession>A0ABQ9Y0N1</accession>
<dbReference type="InterPro" id="IPR011012">
    <property type="entry name" value="Longin-like_dom_sf"/>
</dbReference>
<sequence length="1809" mass="203786">MCPFRALFFDPLSNLTSSQSSTRPDNMDTLLNLAFSDSQLEYMLTRATLYVQQGDAWNDSGRGTVEVDHEQRILRFDPDSGDPDKGYMMLFTHADFQLEIENQNILIWTDPAKQQQISLSFSSEEGLTTIYQQILDVLETLPEFTLPDPTPGRLKVIYENIISCRYHIDNLNSLSYFLLTSSFLDQLTNLRKSLDDTDPKNIPTFHYIFRITVSFFTLTLDVLHMLLSDKYCLRVVHCLEFDPDFHRHMRHQEFLATQPHLHLPSSLTDPSIATLVIENYRACYIRDTILPLQLDEASCERINSVIEANVQSLLTHFVSHKEVLSGLMSTGCNPVKDEELVEWKEIHLLETAEQKQQQTKPKIQPKITKSATTSSFDTQTSSESPDMLFRLRTGDSFRALRQAEWLTTIEEREGSQYRPIFLESVEEAGDVSETVPVDDDIFLLSPTKDKVDKHTIKVVKPPQTDRLTAFTLPDTFPTSSERLGALLSLLEICRILRVAKSSEQFSVLSFLLAVPVAVSRTSFMPTFSLPDFLSLEERDEVIREYEQQMLNTIDIVRFPNNSQSPSSPSLLSVILVNLAHPVEQVRVIASDILHVAFDADPFLFRTTLLADEGATANIPARSHFFSNFVKLIEGEKSPSLRTHLLRQLSSFLLPSCSDAGKLAGLFFDRKPPTDQSLCSQMFRPLSAIPPITSLPSQPIHTSSPKDIPFKQLLKLSISPKSPPKAPEQTHHSALLASLCDFGGFLLRAHPTRAYPFFLQSSIPFAIHQLIHNQNKQLTISTCHFFHSFLLHSHAEEEADLVNSGLILHIFKALAEQKHTNLVSATLLDLLSFICSSQSKRGMIRVVEEFCTLNANHRNPQIRNAINELMQNSFGSPELAQTARIGTAQSPKLSQNEVRVIAPITQLPPSTHTPPLAQPGRLFGDDVAENLRRTTQQQRSIVYSLDDMNSMGGNNGLMDVYDTPHGHLMTQDSFMQMGRPPTDEVDDEDDWQGESGNEEREDELKKMAELILDRVSPLHTPPLEPEDVHTLTPFQPTRHITTLTSLNTPSPKLQAPTLTTLPPLAPRRNSNFPLFNEDGEDEEEQTFYRISRASEEILLASEMNNEVFERDEMESDLDDEVPSTKTRMSSHTPHSSYHHNTNDPSFNLGHQRSRYSLDNDDDRPDVVQILPSTILCQRIAEEEAWATIEKAERFGKQKRGDTIDLCSDSEDMSDKEKEFVTKIKSSSQPEKRRSIQRNNSLSPPTPRIALSSPESNNQLSELPLVSSPQSPTLHSFPVLLSHVDVEDIGPQAIHSKSSPHSYSPLLTHSLSRPSYVSASVSPLAQVLSPQNPIFPQQIRSSTSAGSIATGSVVLSEYSSSSGNFGQISRTILQKIPTSNSKMSYIYENYTFHYVIDNRVVYLCLTDKSFDARVAFMYLKEVEDRFIAQYGNSVFSASANTMRDFNSQLDQLMRTYTTKSVDRIARAKDDVDELRGVVEGNIDKLLARQDKLELLVDQTEELDNAAVRFNKGSKDLKKKMWWKNVWLWVVIVVVILLIIFFIILIACGGNNGEQVKMELLTERELLELKEAFSLFDSDGDGTISSDSMGLLLNDCLGMKTTKEELNNMIQSMNKTPLGRVAFDDFADMMGAFWGGSLDPKETIIESFRVFDTDNSGTLTVNEFRLFFSKLTWKLSNEDVDDILNDLGVVNDGVINYTDFVNAVFDMGYRSQYAIRHTDMTQQVAPPPKRPKTNASTRSRPRSQVSQPRPSQSSTPVADAPEEHKEEIVEEEVPEVQSDETEVRDEAETPKQEADDAEVPDEVSPAPSAPAE</sequence>
<dbReference type="PROSITE" id="PS50222">
    <property type="entry name" value="EF_HAND_2"/>
    <property type="match status" value="2"/>
</dbReference>
<feature type="region of interest" description="Disordered" evidence="10">
    <location>
        <begin position="1195"/>
        <end position="1267"/>
    </location>
</feature>
<keyword evidence="2" id="KW-0813">Transport</keyword>
<comment type="caution">
    <text evidence="15">The sequence shown here is derived from an EMBL/GenBank/DDBJ whole genome shotgun (WGS) entry which is preliminary data.</text>
</comment>
<evidence type="ECO:0000256" key="9">
    <source>
        <dbReference type="PROSITE-ProRule" id="PRU00290"/>
    </source>
</evidence>
<evidence type="ECO:0000256" key="5">
    <source>
        <dbReference type="ARBA" id="ARBA00022927"/>
    </source>
</evidence>
<dbReference type="EMBL" id="JARBJD010000048">
    <property type="protein sequence ID" value="KAK2957234.1"/>
    <property type="molecule type" value="Genomic_DNA"/>
</dbReference>
<dbReference type="InterPro" id="IPR018247">
    <property type="entry name" value="EF_Hand_1_Ca_BS"/>
</dbReference>
<keyword evidence="5" id="KW-0653">Protein transport</keyword>
<dbReference type="CDD" id="cd00051">
    <property type="entry name" value="EFh"/>
    <property type="match status" value="2"/>
</dbReference>
<dbReference type="PROSITE" id="PS50859">
    <property type="entry name" value="LONGIN"/>
    <property type="match status" value="1"/>
</dbReference>
<dbReference type="Pfam" id="PF00957">
    <property type="entry name" value="Synaptobrevin"/>
    <property type="match status" value="1"/>
</dbReference>
<comment type="similarity">
    <text evidence="1">Belongs to the synaptobrevin family.</text>
</comment>
<feature type="region of interest" description="Disordered" evidence="10">
    <location>
        <begin position="354"/>
        <end position="383"/>
    </location>
</feature>
<keyword evidence="4" id="KW-0106">Calcium</keyword>
<feature type="domain" description="Longin" evidence="13">
    <location>
        <begin position="1335"/>
        <end position="1451"/>
    </location>
</feature>
<evidence type="ECO:0000259" key="13">
    <source>
        <dbReference type="PROSITE" id="PS50859"/>
    </source>
</evidence>
<dbReference type="SMART" id="SM01270">
    <property type="entry name" value="Longin"/>
    <property type="match status" value="1"/>
</dbReference>
<dbReference type="InterPro" id="IPR010908">
    <property type="entry name" value="Longin_dom"/>
</dbReference>
<feature type="compositionally biased region" description="Polar residues" evidence="10">
    <location>
        <begin position="370"/>
        <end position="383"/>
    </location>
</feature>
<feature type="region of interest" description="Disordered" evidence="10">
    <location>
        <begin position="977"/>
        <end position="999"/>
    </location>
</feature>
<dbReference type="SUPFAM" id="SSF48371">
    <property type="entry name" value="ARM repeat"/>
    <property type="match status" value="1"/>
</dbReference>
<comment type="subcellular location">
    <subcellularLocation>
        <location evidence="8">Endomembrane system</location>
        <topology evidence="8">Single-pass type IV membrane protein</topology>
    </subcellularLocation>
</comment>
<dbReference type="InterPro" id="IPR051097">
    <property type="entry name" value="Synaptobrevin-like_transport"/>
</dbReference>
<evidence type="ECO:0000256" key="6">
    <source>
        <dbReference type="ARBA" id="ARBA00022989"/>
    </source>
</evidence>
<feature type="compositionally biased region" description="Acidic residues" evidence="10">
    <location>
        <begin position="1765"/>
        <end position="1780"/>
    </location>
</feature>
<dbReference type="SMART" id="SM00054">
    <property type="entry name" value="EFh"/>
    <property type="match status" value="4"/>
</dbReference>
<feature type="domain" description="V-SNARE coiled-coil homology" evidence="14">
    <location>
        <begin position="1461"/>
        <end position="1521"/>
    </location>
</feature>
<dbReference type="CDD" id="cd14824">
    <property type="entry name" value="Longin"/>
    <property type="match status" value="1"/>
</dbReference>
<dbReference type="Gene3D" id="2.30.29.30">
    <property type="entry name" value="Pleckstrin-homology domain (PH domain)/Phosphotyrosine-binding domain (PTB)"/>
    <property type="match status" value="1"/>
</dbReference>
<dbReference type="PROSITE" id="PS00018">
    <property type="entry name" value="EF_HAND_1"/>
    <property type="match status" value="1"/>
</dbReference>
<evidence type="ECO:0000256" key="10">
    <source>
        <dbReference type="SAM" id="MobiDB-lite"/>
    </source>
</evidence>
<protein>
    <submittedName>
        <fullName evidence="15">Vesicle-associated membrane protein 7B</fullName>
    </submittedName>
</protein>
<feature type="region of interest" description="Disordered" evidence="10">
    <location>
        <begin position="1110"/>
        <end position="1162"/>
    </location>
</feature>
<dbReference type="Gene3D" id="1.20.5.110">
    <property type="match status" value="1"/>
</dbReference>
<feature type="compositionally biased region" description="Basic and acidic residues" evidence="10">
    <location>
        <begin position="1211"/>
        <end position="1220"/>
    </location>
</feature>
<keyword evidence="3 11" id="KW-0812">Transmembrane</keyword>
<keyword evidence="7 11" id="KW-0472">Membrane</keyword>
<dbReference type="SUPFAM" id="SSF47473">
    <property type="entry name" value="EF-hand"/>
    <property type="match status" value="1"/>
</dbReference>
<dbReference type="Pfam" id="PF13774">
    <property type="entry name" value="Longin"/>
    <property type="match status" value="1"/>
</dbReference>
<organism evidence="15 16">
    <name type="scientific">Blattamonas nauphoetae</name>
    <dbReference type="NCBI Taxonomy" id="2049346"/>
    <lineage>
        <taxon>Eukaryota</taxon>
        <taxon>Metamonada</taxon>
        <taxon>Preaxostyla</taxon>
        <taxon>Oxymonadida</taxon>
        <taxon>Blattamonas</taxon>
    </lineage>
</organism>
<feature type="transmembrane region" description="Helical" evidence="11">
    <location>
        <begin position="1523"/>
        <end position="1545"/>
    </location>
</feature>
<evidence type="ECO:0000256" key="1">
    <source>
        <dbReference type="ARBA" id="ARBA00008025"/>
    </source>
</evidence>
<dbReference type="Pfam" id="PF13499">
    <property type="entry name" value="EF-hand_7"/>
    <property type="match status" value="2"/>
</dbReference>
<dbReference type="InterPro" id="IPR002048">
    <property type="entry name" value="EF_hand_dom"/>
</dbReference>
<evidence type="ECO:0000256" key="8">
    <source>
        <dbReference type="ARBA" id="ARBA00046280"/>
    </source>
</evidence>
<keyword evidence="6 11" id="KW-1133">Transmembrane helix</keyword>
<gene>
    <name evidence="15" type="ORF">BLNAU_7828</name>
</gene>
<feature type="region of interest" description="Disordered" evidence="10">
    <location>
        <begin position="1043"/>
        <end position="1081"/>
    </location>
</feature>
<dbReference type="Gene3D" id="3.30.450.50">
    <property type="entry name" value="Longin domain"/>
    <property type="match status" value="1"/>
</dbReference>
<dbReference type="InterPro" id="IPR001388">
    <property type="entry name" value="Synaptobrevin-like"/>
</dbReference>
<feature type="compositionally biased region" description="Acidic residues" evidence="10">
    <location>
        <begin position="1110"/>
        <end position="1120"/>
    </location>
</feature>
<proteinExistence type="inferred from homology"/>
<feature type="compositionally biased region" description="Low complexity" evidence="10">
    <location>
        <begin position="354"/>
        <end position="369"/>
    </location>
</feature>
<feature type="domain" description="EF-hand" evidence="12">
    <location>
        <begin position="1561"/>
        <end position="1596"/>
    </location>
</feature>
<dbReference type="PANTHER" id="PTHR21136">
    <property type="entry name" value="SNARE PROTEINS"/>
    <property type="match status" value="1"/>
</dbReference>
<evidence type="ECO:0000256" key="3">
    <source>
        <dbReference type="ARBA" id="ARBA00022692"/>
    </source>
</evidence>
<feature type="domain" description="EF-hand" evidence="12">
    <location>
        <begin position="1636"/>
        <end position="1671"/>
    </location>
</feature>
<dbReference type="PANTHER" id="PTHR21136:SF168">
    <property type="entry name" value="VESICLE-ASSOCIATED MEMBRANE PROTEIN 9"/>
    <property type="match status" value="1"/>
</dbReference>
<dbReference type="InterPro" id="IPR011992">
    <property type="entry name" value="EF-hand-dom_pair"/>
</dbReference>
<feature type="compositionally biased region" description="Basic and acidic residues" evidence="10">
    <location>
        <begin position="1781"/>
        <end position="1791"/>
    </location>
</feature>
<dbReference type="PRINTS" id="PR00219">
    <property type="entry name" value="SYNAPTOBREVN"/>
</dbReference>
<evidence type="ECO:0000256" key="7">
    <source>
        <dbReference type="ARBA" id="ARBA00023136"/>
    </source>
</evidence>
<dbReference type="SUPFAM" id="SSF58038">
    <property type="entry name" value="SNARE fusion complex"/>
    <property type="match status" value="1"/>
</dbReference>
<dbReference type="InterPro" id="IPR006887">
    <property type="entry name" value="P4R3-like_central_dom"/>
</dbReference>
<evidence type="ECO:0000313" key="16">
    <source>
        <dbReference type="Proteomes" id="UP001281761"/>
    </source>
</evidence>
<feature type="compositionally biased region" description="Polar residues" evidence="10">
    <location>
        <begin position="1122"/>
        <end position="1155"/>
    </location>
</feature>
<evidence type="ECO:0000259" key="12">
    <source>
        <dbReference type="PROSITE" id="PS50222"/>
    </source>
</evidence>
<dbReference type="InterPro" id="IPR011993">
    <property type="entry name" value="PH-like_dom_sf"/>
</dbReference>
<feature type="region of interest" description="Disordered" evidence="10">
    <location>
        <begin position="1716"/>
        <end position="1809"/>
    </location>
</feature>
<evidence type="ECO:0000256" key="11">
    <source>
        <dbReference type="SAM" id="Phobius"/>
    </source>
</evidence>
<feature type="compositionally biased region" description="Polar residues" evidence="10">
    <location>
        <begin position="1251"/>
        <end position="1267"/>
    </location>
</feature>
<dbReference type="Pfam" id="PF04802">
    <property type="entry name" value="PP4R3"/>
    <property type="match status" value="2"/>
</dbReference>
<dbReference type="Proteomes" id="UP001281761">
    <property type="component" value="Unassembled WGS sequence"/>
</dbReference>
<keyword evidence="9" id="KW-0175">Coiled coil</keyword>
<evidence type="ECO:0000259" key="14">
    <source>
        <dbReference type="PROSITE" id="PS50892"/>
    </source>
</evidence>
<keyword evidence="16" id="KW-1185">Reference proteome</keyword>
<reference evidence="15 16" key="1">
    <citation type="journal article" date="2022" name="bioRxiv">
        <title>Genomics of Preaxostyla Flagellates Illuminates Evolutionary Transitions and the Path Towards Mitochondrial Loss.</title>
        <authorList>
            <person name="Novak L.V.F."/>
            <person name="Treitli S.C."/>
            <person name="Pyrih J."/>
            <person name="Halakuc P."/>
            <person name="Pipaliya S.V."/>
            <person name="Vacek V."/>
            <person name="Brzon O."/>
            <person name="Soukal P."/>
            <person name="Eme L."/>
            <person name="Dacks J.B."/>
            <person name="Karnkowska A."/>
            <person name="Elias M."/>
            <person name="Hampl V."/>
        </authorList>
    </citation>
    <scope>NUCLEOTIDE SEQUENCE [LARGE SCALE GENOMIC DNA]</scope>
    <source>
        <strain evidence="15">NAU3</strain>
        <tissue evidence="15">Gut</tissue>
    </source>
</reference>
<dbReference type="Gene3D" id="1.10.238.10">
    <property type="entry name" value="EF-hand"/>
    <property type="match status" value="1"/>
</dbReference>